<evidence type="ECO:0000256" key="3">
    <source>
        <dbReference type="SAM" id="Phobius"/>
    </source>
</evidence>
<comment type="caution">
    <text evidence="5">The sequence shown here is derived from an EMBL/GenBank/DDBJ whole genome shotgun (WGS) entry which is preliminary data.</text>
</comment>
<keyword evidence="3" id="KW-0812">Transmembrane</keyword>
<evidence type="ECO:0000313" key="5">
    <source>
        <dbReference type="EMBL" id="CAF1307957.1"/>
    </source>
</evidence>
<keyword evidence="3" id="KW-1133">Transmembrane helix</keyword>
<dbReference type="InterPro" id="IPR023213">
    <property type="entry name" value="CAT-like_dom_sf"/>
</dbReference>
<keyword evidence="7" id="KW-1185">Reference proteome</keyword>
<dbReference type="Proteomes" id="UP000663852">
    <property type="component" value="Unassembled WGS sequence"/>
</dbReference>
<dbReference type="InterPro" id="IPR031641">
    <property type="entry name" value="PapA_C"/>
</dbReference>
<dbReference type="Gene3D" id="3.30.559.30">
    <property type="entry name" value="Nonribosomal peptide synthetase, condensation domain"/>
    <property type="match status" value="1"/>
</dbReference>
<evidence type="ECO:0000256" key="2">
    <source>
        <dbReference type="ARBA" id="ARBA00023315"/>
    </source>
</evidence>
<evidence type="ECO:0000259" key="4">
    <source>
        <dbReference type="Pfam" id="PF16911"/>
    </source>
</evidence>
<keyword evidence="2" id="KW-0012">Acyltransferase</keyword>
<keyword evidence="3" id="KW-0472">Membrane</keyword>
<feature type="transmembrane region" description="Helical" evidence="3">
    <location>
        <begin position="471"/>
        <end position="489"/>
    </location>
</feature>
<protein>
    <recommendedName>
        <fullName evidence="4">Phthiocerol/phthiodiolone dimycocerosyl transferase C-terminal domain-containing protein</fullName>
    </recommendedName>
</protein>
<dbReference type="OrthoDB" id="10042838at2759"/>
<evidence type="ECO:0000313" key="6">
    <source>
        <dbReference type="EMBL" id="CAF1454747.1"/>
    </source>
</evidence>
<name>A0A815E884_ADIRI</name>
<gene>
    <name evidence="5" type="ORF">EDS130_LOCUS30976</name>
    <name evidence="6" type="ORF">XAT740_LOCUS37087</name>
</gene>
<dbReference type="EMBL" id="CAJNOJ010000222">
    <property type="protein sequence ID" value="CAF1307957.1"/>
    <property type="molecule type" value="Genomic_DNA"/>
</dbReference>
<dbReference type="GO" id="GO:0016746">
    <property type="term" value="F:acyltransferase activity"/>
    <property type="evidence" value="ECO:0007669"/>
    <property type="project" value="UniProtKB-KW"/>
</dbReference>
<dbReference type="Pfam" id="PF16911">
    <property type="entry name" value="PapA_C"/>
    <property type="match status" value="1"/>
</dbReference>
<dbReference type="SUPFAM" id="SSF52777">
    <property type="entry name" value="CoA-dependent acyltransferases"/>
    <property type="match status" value="1"/>
</dbReference>
<keyword evidence="1" id="KW-0808">Transferase</keyword>
<dbReference type="Proteomes" id="UP000663828">
    <property type="component" value="Unassembled WGS sequence"/>
</dbReference>
<evidence type="ECO:0000313" key="7">
    <source>
        <dbReference type="Proteomes" id="UP000663828"/>
    </source>
</evidence>
<evidence type="ECO:0000313" key="8">
    <source>
        <dbReference type="Proteomes" id="UP000663852"/>
    </source>
</evidence>
<sequence>MDPSVRSMNEDPKILFKRPIDITEDLSTSITFYCDFVCENLTQSMINHSLALLRQYHPYFRLHTDKVNDTIWLVEEESGSIPLVWFEGILDNWEEEVNRLANQSFDHNTSLTFLQCHYNNRGRYQLFGVVNHIALDGLGFMRALHTLFSYLGEISQCETYSTILPREQRSFIDVFARNPIDKAPCFNFNHNYLTPQEMDADTDEIQSVVSSSSGQTIGLFKKFDQLTTTKLVTNAKAHSTTVQGVLSIAALITSIWIRKSRPQLPIWSLNWCATNLRQSARPPIDPEDCIQASAPLAWEQNIEPHSSLWSLAEDASKQLHKHNHQHMGWHFLNAKKFNVPVQPASLMTSSNGTAQLQTKYHRLSINDLRIMTAHYNSTPLDASSHMNYTCIYDGCLNLVTTFTYPGLSKQWGRRFHNGVIYLLECFANDENLNVYSIIDILDKKDKDLHSSSIISIILSKLSRIIASATKLALIPCSMVLSSFFFYMIFQKNSI</sequence>
<organism evidence="5 8">
    <name type="scientific">Adineta ricciae</name>
    <name type="common">Rotifer</name>
    <dbReference type="NCBI Taxonomy" id="249248"/>
    <lineage>
        <taxon>Eukaryota</taxon>
        <taxon>Metazoa</taxon>
        <taxon>Spiralia</taxon>
        <taxon>Gnathifera</taxon>
        <taxon>Rotifera</taxon>
        <taxon>Eurotatoria</taxon>
        <taxon>Bdelloidea</taxon>
        <taxon>Adinetida</taxon>
        <taxon>Adinetidae</taxon>
        <taxon>Adineta</taxon>
    </lineage>
</organism>
<proteinExistence type="predicted"/>
<accession>A0A815E884</accession>
<reference evidence="5" key="1">
    <citation type="submission" date="2021-02" db="EMBL/GenBank/DDBJ databases">
        <authorList>
            <person name="Nowell W R."/>
        </authorList>
    </citation>
    <scope>NUCLEOTIDE SEQUENCE</scope>
</reference>
<dbReference type="EMBL" id="CAJNOR010003863">
    <property type="protein sequence ID" value="CAF1454747.1"/>
    <property type="molecule type" value="Genomic_DNA"/>
</dbReference>
<dbReference type="Gene3D" id="3.30.559.10">
    <property type="entry name" value="Chloramphenicol acetyltransferase-like domain"/>
    <property type="match status" value="1"/>
</dbReference>
<feature type="domain" description="Phthiocerol/phthiodiolone dimycocerosyl transferase C-terminal" evidence="4">
    <location>
        <begin position="223"/>
        <end position="322"/>
    </location>
</feature>
<evidence type="ECO:0000256" key="1">
    <source>
        <dbReference type="ARBA" id="ARBA00022679"/>
    </source>
</evidence>
<dbReference type="AlphaFoldDB" id="A0A815E884"/>